<reference evidence="1 2" key="1">
    <citation type="journal article" date="2021" name="BMC Biol.">
        <title>Horizontally acquired antibacterial genes associated with adaptive radiation of ladybird beetles.</title>
        <authorList>
            <person name="Li H.S."/>
            <person name="Tang X.F."/>
            <person name="Huang Y.H."/>
            <person name="Xu Z.Y."/>
            <person name="Chen M.L."/>
            <person name="Du X.Y."/>
            <person name="Qiu B.Y."/>
            <person name="Chen P.T."/>
            <person name="Zhang W."/>
            <person name="Slipinski A."/>
            <person name="Escalona H.E."/>
            <person name="Waterhouse R.M."/>
            <person name="Zwick A."/>
            <person name="Pang H."/>
        </authorList>
    </citation>
    <scope>NUCLEOTIDE SEQUENCE [LARGE SCALE GENOMIC DNA]</scope>
    <source>
        <strain evidence="1">SYSU2018</strain>
    </source>
</reference>
<evidence type="ECO:0008006" key="3">
    <source>
        <dbReference type="Google" id="ProtNLM"/>
    </source>
</evidence>
<evidence type="ECO:0000313" key="2">
    <source>
        <dbReference type="Proteomes" id="UP001516400"/>
    </source>
</evidence>
<name>A0ABD2MW53_9CUCU</name>
<sequence>MRTVLAVILEEDYIAELLDVKNAFLHGINIIRKTNKLLMDQRLYLEKVLNHFHMNNCKPVSTGSTVAETEETDKNESFPYRELVVTTGTNVSKLWKDGFEACAPIHRRYSRLWSLFPQRSWRLPVVQMQTFLTSLIENLHQAMYLKSLGIRYIGLPENEIVYPCHQLKQNSLHGQCNN</sequence>
<organism evidence="1 2">
    <name type="scientific">Cryptolaemus montrouzieri</name>
    <dbReference type="NCBI Taxonomy" id="559131"/>
    <lineage>
        <taxon>Eukaryota</taxon>
        <taxon>Metazoa</taxon>
        <taxon>Ecdysozoa</taxon>
        <taxon>Arthropoda</taxon>
        <taxon>Hexapoda</taxon>
        <taxon>Insecta</taxon>
        <taxon>Pterygota</taxon>
        <taxon>Neoptera</taxon>
        <taxon>Endopterygota</taxon>
        <taxon>Coleoptera</taxon>
        <taxon>Polyphaga</taxon>
        <taxon>Cucujiformia</taxon>
        <taxon>Coccinelloidea</taxon>
        <taxon>Coccinellidae</taxon>
        <taxon>Scymninae</taxon>
        <taxon>Scymnini</taxon>
        <taxon>Cryptolaemus</taxon>
    </lineage>
</organism>
<dbReference type="EMBL" id="JABFTP020000038">
    <property type="protein sequence ID" value="KAL3270410.1"/>
    <property type="molecule type" value="Genomic_DNA"/>
</dbReference>
<dbReference type="AlphaFoldDB" id="A0ABD2MW53"/>
<keyword evidence="2" id="KW-1185">Reference proteome</keyword>
<dbReference type="Proteomes" id="UP001516400">
    <property type="component" value="Unassembled WGS sequence"/>
</dbReference>
<protein>
    <recommendedName>
        <fullName evidence="3">Reverse transcriptase Ty1/copia-type domain-containing protein</fullName>
    </recommendedName>
</protein>
<gene>
    <name evidence="1" type="ORF">HHI36_024388</name>
</gene>
<proteinExistence type="predicted"/>
<evidence type="ECO:0000313" key="1">
    <source>
        <dbReference type="EMBL" id="KAL3270410.1"/>
    </source>
</evidence>
<comment type="caution">
    <text evidence="1">The sequence shown here is derived from an EMBL/GenBank/DDBJ whole genome shotgun (WGS) entry which is preliminary data.</text>
</comment>
<accession>A0ABD2MW53</accession>